<dbReference type="SUPFAM" id="SSF53474">
    <property type="entry name" value="alpha/beta-Hydrolases"/>
    <property type="match status" value="1"/>
</dbReference>
<evidence type="ECO:0000259" key="3">
    <source>
        <dbReference type="Pfam" id="PF18435"/>
    </source>
</evidence>
<dbReference type="Gene3D" id="2.60.40.2180">
    <property type="match status" value="1"/>
</dbReference>
<dbReference type="Gene3D" id="3.40.50.1820">
    <property type="entry name" value="alpha/beta hydrolase"/>
    <property type="match status" value="1"/>
</dbReference>
<dbReference type="InterPro" id="IPR029058">
    <property type="entry name" value="AB_hydrolase_fold"/>
</dbReference>
<dbReference type="GO" id="GO:0008236">
    <property type="term" value="F:serine-type peptidase activity"/>
    <property type="evidence" value="ECO:0007669"/>
    <property type="project" value="InterPro"/>
</dbReference>
<keyword evidence="1" id="KW-0732">Signal</keyword>
<dbReference type="RefSeq" id="WP_110323764.1">
    <property type="nucleotide sequence ID" value="NZ_QJKD01000008.1"/>
</dbReference>
<gene>
    <name evidence="4" type="ORF">DFR60_10823</name>
</gene>
<feature type="chain" id="PRO_5039055818" evidence="1">
    <location>
        <begin position="29"/>
        <end position="439"/>
    </location>
</feature>
<evidence type="ECO:0000313" key="4">
    <source>
        <dbReference type="EMBL" id="PXX51940.1"/>
    </source>
</evidence>
<accession>A0A2V3Y1F9</accession>
<evidence type="ECO:0000259" key="2">
    <source>
        <dbReference type="Pfam" id="PF00326"/>
    </source>
</evidence>
<comment type="caution">
    <text evidence="4">The sequence shown here is derived from an EMBL/GenBank/DDBJ whole genome shotgun (WGS) entry which is preliminary data.</text>
</comment>
<reference evidence="4 5" key="1">
    <citation type="submission" date="2018-05" db="EMBL/GenBank/DDBJ databases">
        <title>Genomic Encyclopedia of Type Strains, Phase IV (KMG-IV): sequencing the most valuable type-strain genomes for metagenomic binning, comparative biology and taxonomic classification.</title>
        <authorList>
            <person name="Goeker M."/>
        </authorList>
    </citation>
    <scope>NUCLEOTIDE SEQUENCE [LARGE SCALE GENOMIC DNA]</scope>
    <source>
        <strain evidence="4 5">DSM 24995</strain>
    </source>
</reference>
<sequence>MNRLGKHKIAWIAAALSILLSSCGIPQAGADSIADIKAQSIQSGIKRISANAAVYPTYTMLDTITVEYSDEIVLPDSDPKTLYTFTDDEAGGKTREITAVYMNNQREINKGENQSSGRFVIIQLSRVENPEPDESEPWQPESTAGMALHFQSSSYLHTLRTDYSGVKIRQNFDALNARGQTVQPSCTLPVLRSENVGWPEFQGFSINNVLQGKDGDVHYSVFIPEDYNHEKRYPMILVLPGYNGLLHSLKLETIGVNLFTDRSSLVWTEQPDDMIVVSPQLEDWGEKSARQVIELTEYFLETYSVDTTRVYAMGYSAGGETMSRVLNVRSDLYSAYLHCSSKWNGDFSNVIENRLPIYFFIAGNDEYYGSEQTLKSYTDLRNGYADRGLTENEIEQLAVINMPDNLYFNRQGIYNYHVGGQYAVNDRTIVRWLLSQHKQ</sequence>
<dbReference type="Pfam" id="PF00326">
    <property type="entry name" value="Peptidase_S9"/>
    <property type="match status" value="1"/>
</dbReference>
<organism evidence="4 5">
    <name type="scientific">Hungatella effluvii</name>
    <dbReference type="NCBI Taxonomy" id="1096246"/>
    <lineage>
        <taxon>Bacteria</taxon>
        <taxon>Bacillati</taxon>
        <taxon>Bacillota</taxon>
        <taxon>Clostridia</taxon>
        <taxon>Lachnospirales</taxon>
        <taxon>Lachnospiraceae</taxon>
        <taxon>Hungatella</taxon>
    </lineage>
</organism>
<dbReference type="GeneID" id="86062433"/>
<feature type="domain" description="Peptidase S9 prolyl oligopeptidase catalytic" evidence="2">
    <location>
        <begin position="282"/>
        <end position="336"/>
    </location>
</feature>
<dbReference type="InterPro" id="IPR001375">
    <property type="entry name" value="Peptidase_S9_cat"/>
</dbReference>
<dbReference type="InterPro" id="IPR041172">
    <property type="entry name" value="EstA_Ig-like_N"/>
</dbReference>
<dbReference type="EMBL" id="QJKD01000008">
    <property type="protein sequence ID" value="PXX51940.1"/>
    <property type="molecule type" value="Genomic_DNA"/>
</dbReference>
<feature type="domain" description="Esterase Ig-like N-terminal" evidence="3">
    <location>
        <begin position="60"/>
        <end position="153"/>
    </location>
</feature>
<dbReference type="AlphaFoldDB" id="A0A2V3Y1F9"/>
<name>A0A2V3Y1F9_9FIRM</name>
<evidence type="ECO:0000256" key="1">
    <source>
        <dbReference type="SAM" id="SignalP"/>
    </source>
</evidence>
<dbReference type="Proteomes" id="UP000248057">
    <property type="component" value="Unassembled WGS sequence"/>
</dbReference>
<dbReference type="Pfam" id="PF18435">
    <property type="entry name" value="EstA_Ig_like"/>
    <property type="match status" value="1"/>
</dbReference>
<proteinExistence type="predicted"/>
<protein>
    <submittedName>
        <fullName evidence="4">Putative peptidase</fullName>
    </submittedName>
</protein>
<keyword evidence="5" id="KW-1185">Reference proteome</keyword>
<dbReference type="GO" id="GO:0006508">
    <property type="term" value="P:proteolysis"/>
    <property type="evidence" value="ECO:0007669"/>
    <property type="project" value="InterPro"/>
</dbReference>
<dbReference type="PROSITE" id="PS51257">
    <property type="entry name" value="PROKAR_LIPOPROTEIN"/>
    <property type="match status" value="1"/>
</dbReference>
<evidence type="ECO:0000313" key="5">
    <source>
        <dbReference type="Proteomes" id="UP000248057"/>
    </source>
</evidence>
<feature type="signal peptide" evidence="1">
    <location>
        <begin position="1"/>
        <end position="28"/>
    </location>
</feature>